<comment type="caution">
    <text evidence="2">The sequence shown here is derived from an EMBL/GenBank/DDBJ whole genome shotgun (WGS) entry which is preliminary data.</text>
</comment>
<reference evidence="2" key="2">
    <citation type="submission" date="2020-09" db="EMBL/GenBank/DDBJ databases">
        <authorList>
            <person name="Sun Q."/>
            <person name="Sedlacek I."/>
        </authorList>
    </citation>
    <scope>NUCLEOTIDE SEQUENCE</scope>
    <source>
        <strain evidence="2">CCM 7217</strain>
    </source>
</reference>
<proteinExistence type="predicted"/>
<accession>A0A830E321</accession>
<evidence type="ECO:0000256" key="1">
    <source>
        <dbReference type="SAM" id="MobiDB-lite"/>
    </source>
</evidence>
<protein>
    <submittedName>
        <fullName evidence="2">Uncharacterized protein</fullName>
    </submittedName>
</protein>
<feature type="region of interest" description="Disordered" evidence="1">
    <location>
        <begin position="123"/>
        <end position="145"/>
    </location>
</feature>
<dbReference type="RefSeq" id="WP_007274020.1">
    <property type="nucleotide sequence ID" value="NZ_BMCI01000010.1"/>
</dbReference>
<evidence type="ECO:0000313" key="2">
    <source>
        <dbReference type="EMBL" id="GGC72354.1"/>
    </source>
</evidence>
<dbReference type="EMBL" id="BMCI01000010">
    <property type="protein sequence ID" value="GGC72354.1"/>
    <property type="molecule type" value="Genomic_DNA"/>
</dbReference>
<evidence type="ECO:0000313" key="3">
    <source>
        <dbReference type="Proteomes" id="UP000646833"/>
    </source>
</evidence>
<reference evidence="2" key="1">
    <citation type="journal article" date="2014" name="Int. J. Syst. Evol. Microbiol.">
        <title>Complete genome sequence of Corynebacterium casei LMG S-19264T (=DSM 44701T), isolated from a smear-ripened cheese.</title>
        <authorList>
            <consortium name="US DOE Joint Genome Institute (JGI-PGF)"/>
            <person name="Walter F."/>
            <person name="Albersmeier A."/>
            <person name="Kalinowski J."/>
            <person name="Ruckert C."/>
        </authorList>
    </citation>
    <scope>NUCLEOTIDE SEQUENCE</scope>
    <source>
        <strain evidence="2">CCM 7217</strain>
    </source>
</reference>
<gene>
    <name evidence="2" type="ORF">GCM10007209_37830</name>
</gene>
<name>A0A830E321_9EURY</name>
<sequence length="145" mass="15822">MSDAECDYCGSSDLAYTLDSDRGPLTRCIPCLAIEQGQQALDKPFDAFVDLSPGIFHDSEEEVRESRAADYNRARGWFTVLARIQQDEPLLKRDPDAIGTVDDSIRTFLTNIMGSDAHYRPSEVAGNPVSAGQATFEDLGGSDGE</sequence>
<dbReference type="AlphaFoldDB" id="A0A830E321"/>
<organism evidence="2 3">
    <name type="scientific">Haloferax sulfurifontis</name>
    <dbReference type="NCBI Taxonomy" id="255616"/>
    <lineage>
        <taxon>Archaea</taxon>
        <taxon>Methanobacteriati</taxon>
        <taxon>Methanobacteriota</taxon>
        <taxon>Stenosarchaea group</taxon>
        <taxon>Halobacteria</taxon>
        <taxon>Halobacteriales</taxon>
        <taxon>Haloferacaceae</taxon>
        <taxon>Haloferax</taxon>
    </lineage>
</organism>
<dbReference type="Proteomes" id="UP000646833">
    <property type="component" value="Unassembled WGS sequence"/>
</dbReference>